<dbReference type="HOGENOM" id="CLU_217804_0_0_3"/>
<keyword evidence="2" id="KW-1185">Reference proteome</keyword>
<dbReference type="EMBL" id="CP003660">
    <property type="protein sequence ID" value="AFZ61075.1"/>
    <property type="molecule type" value="Genomic_DNA"/>
</dbReference>
<protein>
    <submittedName>
        <fullName evidence="1">Uncharacterized protein</fullName>
    </submittedName>
</protein>
<dbReference type="AlphaFoldDB" id="K9ZRS2"/>
<sequence length="44" mass="5027">MEPANQKKLQEHLKAIAGILYQEAKTEKLESLAGIERTILSRLY</sequence>
<dbReference type="Proteomes" id="UP000010474">
    <property type="component" value="Plasmid pANACY.01"/>
</dbReference>
<gene>
    <name evidence="1" type="ordered locus">Anacy_5774</name>
</gene>
<proteinExistence type="predicted"/>
<dbReference type="PATRIC" id="fig|272123.3.peg.6260"/>
<accession>K9ZRS2</accession>
<evidence type="ECO:0000313" key="1">
    <source>
        <dbReference type="EMBL" id="AFZ61075.1"/>
    </source>
</evidence>
<keyword evidence="1" id="KW-0614">Plasmid</keyword>
<evidence type="ECO:0000313" key="2">
    <source>
        <dbReference type="Proteomes" id="UP000010474"/>
    </source>
</evidence>
<reference evidence="2" key="1">
    <citation type="journal article" date="2013" name="Proc. Natl. Acad. Sci. U.S.A.">
        <title>Improving the coverage of the cyanobacterial phylum using diversity-driven genome sequencing.</title>
        <authorList>
            <person name="Shih P.M."/>
            <person name="Wu D."/>
            <person name="Latifi A."/>
            <person name="Axen S.D."/>
            <person name="Fewer D.P."/>
            <person name="Talla E."/>
            <person name="Calteau A."/>
            <person name="Cai F."/>
            <person name="Tandeau de Marsac N."/>
            <person name="Rippka R."/>
            <person name="Herdman M."/>
            <person name="Sivonen K."/>
            <person name="Coursin T."/>
            <person name="Laurent T."/>
            <person name="Goodwin L."/>
            <person name="Nolan M."/>
            <person name="Davenport K.W."/>
            <person name="Han C.S."/>
            <person name="Rubin E.M."/>
            <person name="Eisen J.A."/>
            <person name="Woyke T."/>
            <person name="Gugger M."/>
            <person name="Kerfeld C.A."/>
        </authorList>
    </citation>
    <scope>NUCLEOTIDE SEQUENCE [LARGE SCALE GENOMIC DNA]</scope>
    <source>
        <strain evidence="2">ATCC 27899 / PCC 7122</strain>
    </source>
</reference>
<geneLocation type="plasmid" evidence="1 2">
    <name>pANACY.01</name>
</geneLocation>
<dbReference type="KEGG" id="acy:Anacy_5774"/>
<dbReference type="RefSeq" id="WP_015217686.1">
    <property type="nucleotide sequence ID" value="NC_019772.1"/>
</dbReference>
<organism evidence="1 2">
    <name type="scientific">Anabaena cylindrica (strain ATCC 27899 / PCC 7122)</name>
    <dbReference type="NCBI Taxonomy" id="272123"/>
    <lineage>
        <taxon>Bacteria</taxon>
        <taxon>Bacillati</taxon>
        <taxon>Cyanobacteriota</taxon>
        <taxon>Cyanophyceae</taxon>
        <taxon>Nostocales</taxon>
        <taxon>Nostocaceae</taxon>
        <taxon>Anabaena</taxon>
    </lineage>
</organism>
<name>K9ZRS2_ANACC</name>